<evidence type="ECO:0000259" key="6">
    <source>
        <dbReference type="Pfam" id="PF00441"/>
    </source>
</evidence>
<dbReference type="Gene3D" id="1.20.140.10">
    <property type="entry name" value="Butyryl-CoA Dehydrogenase, subunit A, domain 3"/>
    <property type="match status" value="1"/>
</dbReference>
<keyword evidence="5" id="KW-0560">Oxidoreductase</keyword>
<dbReference type="Proteomes" id="UP000297890">
    <property type="component" value="Unassembled WGS sequence"/>
</dbReference>
<dbReference type="SUPFAM" id="SSF47203">
    <property type="entry name" value="Acyl-CoA dehydrogenase C-terminal domain-like"/>
    <property type="match status" value="1"/>
</dbReference>
<dbReference type="InterPro" id="IPR009075">
    <property type="entry name" value="AcylCo_DH/oxidase_C"/>
</dbReference>
<evidence type="ECO:0000256" key="1">
    <source>
        <dbReference type="ARBA" id="ARBA00001974"/>
    </source>
</evidence>
<dbReference type="EMBL" id="SRIO01000006">
    <property type="protein sequence ID" value="TFZ82890.1"/>
    <property type="molecule type" value="Genomic_DNA"/>
</dbReference>
<dbReference type="InterPro" id="IPR037069">
    <property type="entry name" value="AcylCoA_DH/ox_N_sf"/>
</dbReference>
<evidence type="ECO:0000313" key="9">
    <source>
        <dbReference type="Proteomes" id="UP000297890"/>
    </source>
</evidence>
<dbReference type="Gene3D" id="2.40.110.10">
    <property type="entry name" value="Butyryl-CoA Dehydrogenase, subunit A, domain 2"/>
    <property type="match status" value="1"/>
</dbReference>
<dbReference type="OrthoDB" id="9769473at2"/>
<organism evidence="8 9">
    <name type="scientific">Candidatus Macondimonas diazotrophica</name>
    <dbReference type="NCBI Taxonomy" id="2305248"/>
    <lineage>
        <taxon>Bacteria</taxon>
        <taxon>Pseudomonadati</taxon>
        <taxon>Pseudomonadota</taxon>
        <taxon>Gammaproteobacteria</taxon>
        <taxon>Chromatiales</taxon>
        <taxon>Ectothiorhodospiraceae</taxon>
        <taxon>Candidatus Macondimonas</taxon>
    </lineage>
</organism>
<dbReference type="CDD" id="cd00567">
    <property type="entry name" value="ACAD"/>
    <property type="match status" value="1"/>
</dbReference>
<gene>
    <name evidence="8" type="ORF">E4680_06340</name>
</gene>
<evidence type="ECO:0000256" key="4">
    <source>
        <dbReference type="ARBA" id="ARBA00022827"/>
    </source>
</evidence>
<keyword evidence="3" id="KW-0285">Flavoprotein</keyword>
<protein>
    <submittedName>
        <fullName evidence="8">Acyl-CoA dehydrogenase</fullName>
    </submittedName>
</protein>
<dbReference type="PANTHER" id="PTHR43884">
    <property type="entry name" value="ACYL-COA DEHYDROGENASE"/>
    <property type="match status" value="1"/>
</dbReference>
<dbReference type="Gene3D" id="1.10.540.10">
    <property type="entry name" value="Acyl-CoA dehydrogenase/oxidase, N-terminal domain"/>
    <property type="match status" value="1"/>
</dbReference>
<keyword evidence="9" id="KW-1185">Reference proteome</keyword>
<dbReference type="GO" id="GO:0050660">
    <property type="term" value="F:flavin adenine dinucleotide binding"/>
    <property type="evidence" value="ECO:0007669"/>
    <property type="project" value="InterPro"/>
</dbReference>
<accession>A0A4Z0FAG1</accession>
<dbReference type="PANTHER" id="PTHR43884:SF20">
    <property type="entry name" value="ACYL-COA DEHYDROGENASE FADE28"/>
    <property type="match status" value="1"/>
</dbReference>
<dbReference type="RefSeq" id="WP_135281560.1">
    <property type="nucleotide sequence ID" value="NZ_SRIO01000006.1"/>
</dbReference>
<comment type="similarity">
    <text evidence="2">Belongs to the acyl-CoA dehydrogenase family.</text>
</comment>
<proteinExistence type="inferred from homology"/>
<dbReference type="AlphaFoldDB" id="A0A4Z0FAG1"/>
<comment type="cofactor">
    <cofactor evidence="1">
        <name>FAD</name>
        <dbReference type="ChEBI" id="CHEBI:57692"/>
    </cofactor>
</comment>
<keyword evidence="4" id="KW-0274">FAD</keyword>
<evidence type="ECO:0000256" key="3">
    <source>
        <dbReference type="ARBA" id="ARBA00022630"/>
    </source>
</evidence>
<evidence type="ECO:0000256" key="5">
    <source>
        <dbReference type="ARBA" id="ARBA00023002"/>
    </source>
</evidence>
<evidence type="ECO:0000313" key="8">
    <source>
        <dbReference type="EMBL" id="TFZ82890.1"/>
    </source>
</evidence>
<comment type="caution">
    <text evidence="8">The sequence shown here is derived from an EMBL/GenBank/DDBJ whole genome shotgun (WGS) entry which is preliminary data.</text>
</comment>
<dbReference type="SUPFAM" id="SSF56645">
    <property type="entry name" value="Acyl-CoA dehydrogenase NM domain-like"/>
    <property type="match status" value="1"/>
</dbReference>
<dbReference type="Pfam" id="PF00441">
    <property type="entry name" value="Acyl-CoA_dh_1"/>
    <property type="match status" value="1"/>
</dbReference>
<reference evidence="8 9" key="1">
    <citation type="journal article" date="2019" name="ISME J.">
        <title>Candidatus Macondimonas diazotrophica, a novel gammaproteobacterial genus dominating crude-oil-contaminated coastal sediments.</title>
        <authorList>
            <person name="Karthikeyan S."/>
            <person name="Konstantinidis K."/>
        </authorList>
    </citation>
    <scope>NUCLEOTIDE SEQUENCE [LARGE SCALE GENOMIC DNA]</scope>
    <source>
        <strain evidence="8 9">KTK01</strain>
    </source>
</reference>
<feature type="domain" description="Acyl-CoA dehydrogenase/oxidase N-terminal" evidence="7">
    <location>
        <begin position="6"/>
        <end position="118"/>
    </location>
</feature>
<name>A0A4Z0FAG1_9GAMM</name>
<evidence type="ECO:0000259" key="7">
    <source>
        <dbReference type="Pfam" id="PF02771"/>
    </source>
</evidence>
<dbReference type="GO" id="GO:0003995">
    <property type="term" value="F:acyl-CoA dehydrogenase activity"/>
    <property type="evidence" value="ECO:0007669"/>
    <property type="project" value="TreeGrafter"/>
</dbReference>
<feature type="domain" description="Acyl-CoA dehydrogenase/oxidase C-terminal" evidence="6">
    <location>
        <begin position="214"/>
        <end position="363"/>
    </location>
</feature>
<dbReference type="Pfam" id="PF02771">
    <property type="entry name" value="Acyl-CoA_dh_N"/>
    <property type="match status" value="1"/>
</dbReference>
<dbReference type="InterPro" id="IPR009100">
    <property type="entry name" value="AcylCoA_DH/oxidase_NM_dom_sf"/>
</dbReference>
<sequence>MNFKFSQDQEMMRDSAKRLLADLSTFTAVHKILDSDATHDANLWKQMADAGWLSTAIPEEYGGAGMGYLELAVLAEEMGKSLACTPFASSIYFAAELIKAAGSESQKANHLPKLAMGESIATVAYAEKGRIDAGGVQVKAQGGNLTGTKTPVADGLCADLAIVSARDDQGVSLYLVDLTAGGVSRESVATMDRTRKQARLTFNGAQAELLGQAGQGGALLEEVFYKAAALLAFEQVGGAQNALEMATQYAKERYAFGRPIGSFQAIKHRIADMFVKVEMARSSAYYAAWALESAPEKLQQAASAARVMGIDAYGFAAQENVQIHGGIGFTWEANPHLHMKRAKHLESLLGGSIVWRERLMRSMEAAA</sequence>
<dbReference type="InterPro" id="IPR046373">
    <property type="entry name" value="Acyl-CoA_Oxase/DH_mid-dom_sf"/>
</dbReference>
<dbReference type="InterPro" id="IPR036250">
    <property type="entry name" value="AcylCo_DH-like_C"/>
</dbReference>
<dbReference type="InterPro" id="IPR013786">
    <property type="entry name" value="AcylCoA_DH/ox_N"/>
</dbReference>
<evidence type="ECO:0000256" key="2">
    <source>
        <dbReference type="ARBA" id="ARBA00009347"/>
    </source>
</evidence>